<organism evidence="1 2">
    <name type="scientific">Lentihominibacter hominis</name>
    <dbReference type="NCBI Taxonomy" id="2763645"/>
    <lineage>
        <taxon>Bacteria</taxon>
        <taxon>Bacillati</taxon>
        <taxon>Bacillota</taxon>
        <taxon>Clostridia</taxon>
        <taxon>Peptostreptococcales</taxon>
        <taxon>Anaerovoracaceae</taxon>
        <taxon>Lentihominibacter</taxon>
    </lineage>
</organism>
<keyword evidence="2" id="KW-1185">Reference proteome</keyword>
<sequence>MKFFIVGNASSVWMKEYIKEIHIKNKHTVYLTVFDKSKLKYEEEYRKLGIHLVEIGSKSTKFEKITKSFKLIVFAIRCRMGNKVDVIEIQSPPHNFQARVLAFIIKIMNVSSLLVFWGSDILDITTSDAMKMEALIKNCSKINIASKQTHDAFTKFYGQKYNELFNEYPLKFGTLGIPYIDKVLSKCSKSDCKQFFNINSNLTTIAIGYNGKKRQQHIDVLNQIKTLDSEEKAKIHVILHMVGADDVNYKNKVRELIDSTGIKYSFIEGDLNFVDIAKLRLATDIFIHAQKTDGLSGSIRECLYAEVLVINPSWIKYYQFEENGMEYLEYSSFYKLNGILRKYFAGKINLNYKENKKIIDEMYSWKAAEENWIKVFNDLVL</sequence>
<protein>
    <submittedName>
        <fullName evidence="1">Glycosyltransferase</fullName>
    </submittedName>
</protein>
<gene>
    <name evidence="1" type="ORF">H8692_01540</name>
</gene>
<dbReference type="RefSeq" id="WP_187524839.1">
    <property type="nucleotide sequence ID" value="NZ_JACRTA010000001.1"/>
</dbReference>
<reference evidence="1" key="1">
    <citation type="submission" date="2020-08" db="EMBL/GenBank/DDBJ databases">
        <title>Genome public.</title>
        <authorList>
            <person name="Liu C."/>
            <person name="Sun Q."/>
        </authorList>
    </citation>
    <scope>NUCLEOTIDE SEQUENCE</scope>
    <source>
        <strain evidence="1">NSJ-24</strain>
    </source>
</reference>
<evidence type="ECO:0000313" key="1">
    <source>
        <dbReference type="EMBL" id="MBC8567442.1"/>
    </source>
</evidence>
<dbReference type="Proteomes" id="UP000610862">
    <property type="component" value="Unassembled WGS sequence"/>
</dbReference>
<name>A0A926E4Y1_9FIRM</name>
<accession>A0A926E4Y1</accession>
<dbReference type="Gene3D" id="3.40.50.2000">
    <property type="entry name" value="Glycogen Phosphorylase B"/>
    <property type="match status" value="2"/>
</dbReference>
<dbReference type="SUPFAM" id="SSF53756">
    <property type="entry name" value="UDP-Glycosyltransferase/glycogen phosphorylase"/>
    <property type="match status" value="1"/>
</dbReference>
<proteinExistence type="predicted"/>
<dbReference type="EMBL" id="JACRTA010000001">
    <property type="protein sequence ID" value="MBC8567442.1"/>
    <property type="molecule type" value="Genomic_DNA"/>
</dbReference>
<comment type="caution">
    <text evidence="1">The sequence shown here is derived from an EMBL/GenBank/DDBJ whole genome shotgun (WGS) entry which is preliminary data.</text>
</comment>
<evidence type="ECO:0000313" key="2">
    <source>
        <dbReference type="Proteomes" id="UP000610862"/>
    </source>
</evidence>
<dbReference type="AlphaFoldDB" id="A0A926E4Y1"/>